<dbReference type="Gene3D" id="3.40.630.10">
    <property type="entry name" value="Zn peptidases"/>
    <property type="match status" value="1"/>
</dbReference>
<dbReference type="Proteomes" id="UP000295525">
    <property type="component" value="Unassembled WGS sequence"/>
</dbReference>
<reference evidence="1 2" key="1">
    <citation type="submission" date="2019-03" db="EMBL/GenBank/DDBJ databases">
        <title>Genomic Encyclopedia of Type Strains, Phase IV (KMG-IV): sequencing the most valuable type-strain genomes for metagenomic binning, comparative biology and taxonomic classification.</title>
        <authorList>
            <person name="Goeker M."/>
        </authorList>
    </citation>
    <scope>NUCLEOTIDE SEQUENCE [LARGE SCALE GENOMIC DNA]</scope>
    <source>
        <strain evidence="1 2">DSM 24591</strain>
    </source>
</reference>
<evidence type="ECO:0000313" key="1">
    <source>
        <dbReference type="EMBL" id="TCT11147.1"/>
    </source>
</evidence>
<accession>A0A4R3MFV5</accession>
<gene>
    <name evidence="1" type="ORF">EDC26_101375</name>
</gene>
<dbReference type="EMBL" id="SMAJ01000001">
    <property type="protein sequence ID" value="TCT11147.1"/>
    <property type="molecule type" value="Genomic_DNA"/>
</dbReference>
<dbReference type="InterPro" id="IPR021259">
    <property type="entry name" value="DUF2817"/>
</dbReference>
<dbReference type="AlphaFoldDB" id="A0A4R3MFV5"/>
<dbReference type="SUPFAM" id="SSF53187">
    <property type="entry name" value="Zn-dependent exopeptidases"/>
    <property type="match status" value="1"/>
</dbReference>
<dbReference type="CDD" id="cd06233">
    <property type="entry name" value="M14-like"/>
    <property type="match status" value="1"/>
</dbReference>
<dbReference type="Pfam" id="PF10994">
    <property type="entry name" value="DUF2817"/>
    <property type="match status" value="1"/>
</dbReference>
<name>A0A4R3MFV5_9BURK</name>
<proteinExistence type="predicted"/>
<sequence>MSPYPMDAKPTYSRLRAGFLENAKKHKAQVRHFKHPLKGMDGEELYTDIAVWAKPETKKWLVVISGTHGVEGYYGSMCQTQYMDSLAALAQDGRVGVLMVHLINPWGTSWKRRVNEDNIDLNRNYLDFAQPLPQNRYYEALHPLFVKEAATGAARQKSNEQWAEKSKEIGHTALMNQLGAGQYLHQDGLYFGGFKPSWSNATLRAIMGEFLADCTDAICLDLHTGAGAYGHPMLMAIAEREYPGIRDAQRIYGAWLYTVLTGASQTTDTGISAAATGYTSQAMVDLMTGKRFCQLVIECGTYDGEKVGHDALLNDHFLHLCGNLQGKEFEQTKDKLLEFFFPSDQDWRELVWVRTRQIFDRALADLFER</sequence>
<keyword evidence="2" id="KW-1185">Reference proteome</keyword>
<protein>
    <submittedName>
        <fullName evidence="1">Uncharacterized protein DUF2817</fullName>
    </submittedName>
</protein>
<comment type="caution">
    <text evidence="1">The sequence shown here is derived from an EMBL/GenBank/DDBJ whole genome shotgun (WGS) entry which is preliminary data.</text>
</comment>
<evidence type="ECO:0000313" key="2">
    <source>
        <dbReference type="Proteomes" id="UP000295525"/>
    </source>
</evidence>
<organism evidence="1 2">
    <name type="scientific">Paralcaligenes ureilyticus</name>
    <dbReference type="NCBI Taxonomy" id="627131"/>
    <lineage>
        <taxon>Bacteria</taxon>
        <taxon>Pseudomonadati</taxon>
        <taxon>Pseudomonadota</taxon>
        <taxon>Betaproteobacteria</taxon>
        <taxon>Burkholderiales</taxon>
        <taxon>Alcaligenaceae</taxon>
        <taxon>Paralcaligenes</taxon>
    </lineage>
</organism>
<dbReference type="RefSeq" id="WP_132579541.1">
    <property type="nucleotide sequence ID" value="NZ_SMAJ01000001.1"/>
</dbReference>
<dbReference type="OrthoDB" id="4014363at2"/>